<protein>
    <submittedName>
        <fullName evidence="1">Uncharacterized protein</fullName>
    </submittedName>
</protein>
<organism evidence="1 2">
    <name type="scientific">Candidatus Yanofskybacteria bacterium GW2011_GWE2_40_11</name>
    <dbReference type="NCBI Taxonomy" id="1619033"/>
    <lineage>
        <taxon>Bacteria</taxon>
        <taxon>Candidatus Yanofskyibacteriota</taxon>
    </lineage>
</organism>
<comment type="caution">
    <text evidence="1">The sequence shown here is derived from an EMBL/GenBank/DDBJ whole genome shotgun (WGS) entry which is preliminary data.</text>
</comment>
<reference evidence="1 2" key="1">
    <citation type="journal article" date="2015" name="Nature">
        <title>rRNA introns, odd ribosomes, and small enigmatic genomes across a large radiation of phyla.</title>
        <authorList>
            <person name="Brown C.T."/>
            <person name="Hug L.A."/>
            <person name="Thomas B.C."/>
            <person name="Sharon I."/>
            <person name="Castelle C.J."/>
            <person name="Singh A."/>
            <person name="Wilkins M.J."/>
            <person name="Williams K.H."/>
            <person name="Banfield J.F."/>
        </authorList>
    </citation>
    <scope>NUCLEOTIDE SEQUENCE [LARGE SCALE GENOMIC DNA]</scope>
</reference>
<accession>A0A0G0TTJ6</accession>
<dbReference type="Proteomes" id="UP000034072">
    <property type="component" value="Unassembled WGS sequence"/>
</dbReference>
<proteinExistence type="predicted"/>
<name>A0A0G0TTJ6_9BACT</name>
<sequence>MKVTVVQCECGTTQAHRKFQTAENESQGFFSIEAGKQLLEMSLNKGLITQTDDETAATLKELESCGLPATKAEALAAAMDGRSTGLPETILARAAKNLRAEFELAEDRRRQVAQVVQEGLLGAEDGEKILALAAEIKQ</sequence>
<evidence type="ECO:0000313" key="1">
    <source>
        <dbReference type="EMBL" id="KKR41202.1"/>
    </source>
</evidence>
<dbReference type="AlphaFoldDB" id="A0A0G0TTJ6"/>
<dbReference type="EMBL" id="LBXZ01000001">
    <property type="protein sequence ID" value="KKR41202.1"/>
    <property type="molecule type" value="Genomic_DNA"/>
</dbReference>
<gene>
    <name evidence="1" type="ORF">UT75_C0001G0106</name>
</gene>
<evidence type="ECO:0000313" key="2">
    <source>
        <dbReference type="Proteomes" id="UP000034072"/>
    </source>
</evidence>